<dbReference type="EMBL" id="CAJNON010000013">
    <property type="protein sequence ID" value="CAF0774958.1"/>
    <property type="molecule type" value="Genomic_DNA"/>
</dbReference>
<comment type="caution">
    <text evidence="2">The sequence shown here is derived from an EMBL/GenBank/DDBJ whole genome shotgun (WGS) entry which is preliminary data.</text>
</comment>
<reference evidence="2" key="1">
    <citation type="submission" date="2021-02" db="EMBL/GenBank/DDBJ databases">
        <authorList>
            <person name="Nowell W R."/>
        </authorList>
    </citation>
    <scope>NUCLEOTIDE SEQUENCE</scope>
</reference>
<dbReference type="EMBL" id="CAJOAY010004983">
    <property type="protein sequence ID" value="CAF4090648.1"/>
    <property type="molecule type" value="Genomic_DNA"/>
</dbReference>
<accession>A0A819U2K5</accession>
<evidence type="ECO:0000313" key="1">
    <source>
        <dbReference type="EMBL" id="CAF0774958.1"/>
    </source>
</evidence>
<organism evidence="2 3">
    <name type="scientific">Adineta steineri</name>
    <dbReference type="NCBI Taxonomy" id="433720"/>
    <lineage>
        <taxon>Eukaryota</taxon>
        <taxon>Metazoa</taxon>
        <taxon>Spiralia</taxon>
        <taxon>Gnathifera</taxon>
        <taxon>Rotifera</taxon>
        <taxon>Eurotatoria</taxon>
        <taxon>Bdelloidea</taxon>
        <taxon>Adinetida</taxon>
        <taxon>Adinetidae</taxon>
        <taxon>Adineta</taxon>
    </lineage>
</organism>
<sequence>MFDREHRSRTICPIFLYFFEDDVFIWYSLYQDKFQFYAHLCQLFVHEYFKLKHTSDLGVIVNLEHTNKSFLLRPPVVTNAIIHDNLINSSSDKLILVADHDTSSNSRNNHLSDSILSMTIVKTLVDKFITDLLKFSAGKENVITWIDEIEQQFNMMHLSNPDKLNLIHIYLNGEALEWFKQHKHKFTCWTIFIHEIKESFTSNLQRDLAFENSNNIIKQFIYQ</sequence>
<dbReference type="AlphaFoldDB" id="A0A819U2K5"/>
<dbReference type="OrthoDB" id="10066975at2759"/>
<protein>
    <recommendedName>
        <fullName evidence="4">Retrotransposon gag domain-containing protein</fullName>
    </recommendedName>
</protein>
<name>A0A819U2K5_9BILA</name>
<dbReference type="Proteomes" id="UP000663891">
    <property type="component" value="Unassembled WGS sequence"/>
</dbReference>
<dbReference type="Proteomes" id="UP000663881">
    <property type="component" value="Unassembled WGS sequence"/>
</dbReference>
<evidence type="ECO:0000313" key="3">
    <source>
        <dbReference type="Proteomes" id="UP000663881"/>
    </source>
</evidence>
<evidence type="ECO:0000313" key="2">
    <source>
        <dbReference type="EMBL" id="CAF4090648.1"/>
    </source>
</evidence>
<proteinExistence type="predicted"/>
<gene>
    <name evidence="2" type="ORF">OKA104_LOCUS35116</name>
    <name evidence="1" type="ORF">VCS650_LOCUS2591</name>
</gene>
<evidence type="ECO:0008006" key="4">
    <source>
        <dbReference type="Google" id="ProtNLM"/>
    </source>
</evidence>